<feature type="compositionally biased region" description="Polar residues" evidence="1">
    <location>
        <begin position="21"/>
        <end position="44"/>
    </location>
</feature>
<comment type="caution">
    <text evidence="2">The sequence shown here is derived from an EMBL/GenBank/DDBJ whole genome shotgun (WGS) entry which is preliminary data.</text>
</comment>
<name>A0AAE0WI14_9PEZI</name>
<dbReference type="Proteomes" id="UP001274830">
    <property type="component" value="Unassembled WGS sequence"/>
</dbReference>
<feature type="compositionally biased region" description="Basic and acidic residues" evidence="1">
    <location>
        <begin position="355"/>
        <end position="380"/>
    </location>
</feature>
<evidence type="ECO:0000313" key="2">
    <source>
        <dbReference type="EMBL" id="KAK3669218.1"/>
    </source>
</evidence>
<feature type="compositionally biased region" description="Pro residues" evidence="1">
    <location>
        <begin position="712"/>
        <end position="730"/>
    </location>
</feature>
<dbReference type="AlphaFoldDB" id="A0AAE0WI14"/>
<feature type="compositionally biased region" description="Basic and acidic residues" evidence="1">
    <location>
        <begin position="122"/>
        <end position="132"/>
    </location>
</feature>
<sequence length="798" mass="82018">SGYSRFGSNNGMLGSPYNAGGQDSYNQGYGSSPPYTAPGSTYGQSAGYDSPGEPAGFDGQAQQQGAYPDSEDRSGGLRSSGTSDDDQAQNSNNEYQKSPGKGVQSANSEDIDYQGSVSGMGGKDRYDEHEAEGTSQHPGSDAGAAEAPSGKKGYDDYEDEGTSQDLGSNSGSGKGSGKGSGGGEYDEHDKTVSSEAQDEESGSGRNDLKSEADASNMGEEEDQRDSDRRRPSNASLQSANGDDSGYDTQSEEDGKAHGDSQSYRSSTTEQRKRTVHQRSKSRDLHSVTPGGDEPSKRESYHVPIKAGVTTLTTYVKRPSPTTNVDAGTPSAVIATVNFATPPNDITPLEAVARAAEVDSRDHDGGASTHNDPRLNKKREPLASYGQTDPNSNTLAAGSNGNTYPQGDFTGGSGTNPNTKVKTPYGSAESNDQINSNTGRPSYSQPGYNHAPAQNSGSQSGNKNAPYQTDMNQRNMYNDGSEIGPGTGSGTSGQAIYGDTGSGRGGNVQPASNSGPDSRYGSSTDNLGTNGQGSRPYTKQGGMHSDDQDGGATGEDDEAGEDGENGENGGNDPYGQSGQAPPYQGSRLGYSGVPNSGGDSRYGTGKEECDETQYPGSCDSSSASPYATDPDISQLRNNLPGSLPSILKLSNPFGKSGGKTTDPETPELNEKPAQPSPPLNPAPNGNSGGDTHGVTGQPAPISPPVASPTSPTAEPPKSTPSALDPPPPPTPSQTGPTPTDPVEQAKESTESQIAKESQAAATSPKTCKRRNKSKSKKPSSGDDPEGGGSGSSGGKSGKC</sequence>
<feature type="compositionally biased region" description="Polar residues" evidence="1">
    <location>
        <begin position="77"/>
        <end position="96"/>
    </location>
</feature>
<feature type="compositionally biased region" description="Gly residues" evidence="1">
    <location>
        <begin position="785"/>
        <end position="798"/>
    </location>
</feature>
<protein>
    <submittedName>
        <fullName evidence="2">Uncharacterized protein</fullName>
    </submittedName>
</protein>
<accession>A0AAE0WI14</accession>
<feature type="compositionally biased region" description="Gly residues" evidence="1">
    <location>
        <begin position="170"/>
        <end position="183"/>
    </location>
</feature>
<feature type="non-terminal residue" evidence="2">
    <location>
        <position position="1"/>
    </location>
</feature>
<feature type="compositionally biased region" description="Polar residues" evidence="1">
    <location>
        <begin position="749"/>
        <end position="764"/>
    </location>
</feature>
<organism evidence="2 3">
    <name type="scientific">Recurvomyces mirabilis</name>
    <dbReference type="NCBI Taxonomy" id="574656"/>
    <lineage>
        <taxon>Eukaryota</taxon>
        <taxon>Fungi</taxon>
        <taxon>Dikarya</taxon>
        <taxon>Ascomycota</taxon>
        <taxon>Pezizomycotina</taxon>
        <taxon>Dothideomycetes</taxon>
        <taxon>Dothideomycetidae</taxon>
        <taxon>Mycosphaerellales</taxon>
        <taxon>Teratosphaeriaceae</taxon>
        <taxon>Recurvomyces</taxon>
    </lineage>
</organism>
<dbReference type="EMBL" id="JAUTXT010000097">
    <property type="protein sequence ID" value="KAK3669218.1"/>
    <property type="molecule type" value="Genomic_DNA"/>
</dbReference>
<feature type="compositionally biased region" description="Polar residues" evidence="1">
    <location>
        <begin position="427"/>
        <end position="477"/>
    </location>
</feature>
<evidence type="ECO:0000313" key="3">
    <source>
        <dbReference type="Proteomes" id="UP001274830"/>
    </source>
</evidence>
<feature type="region of interest" description="Disordered" evidence="1">
    <location>
        <begin position="1"/>
        <end position="304"/>
    </location>
</feature>
<feature type="compositionally biased region" description="Basic residues" evidence="1">
    <location>
        <begin position="765"/>
        <end position="776"/>
    </location>
</feature>
<feature type="region of interest" description="Disordered" evidence="1">
    <location>
        <begin position="354"/>
        <end position="798"/>
    </location>
</feature>
<feature type="compositionally biased region" description="Polar residues" evidence="1">
    <location>
        <begin position="259"/>
        <end position="268"/>
    </location>
</feature>
<feature type="compositionally biased region" description="Acidic residues" evidence="1">
    <location>
        <begin position="553"/>
        <end position="564"/>
    </location>
</feature>
<feature type="compositionally biased region" description="Polar residues" evidence="1">
    <location>
        <begin position="613"/>
        <end position="624"/>
    </location>
</feature>
<gene>
    <name evidence="2" type="ORF">LTR78_010892</name>
</gene>
<keyword evidence="3" id="KW-1185">Reference proteome</keyword>
<feature type="compositionally biased region" description="Polar residues" evidence="1">
    <location>
        <begin position="1"/>
        <end position="12"/>
    </location>
</feature>
<evidence type="ECO:0000256" key="1">
    <source>
        <dbReference type="SAM" id="MobiDB-lite"/>
    </source>
</evidence>
<feature type="compositionally biased region" description="Polar residues" evidence="1">
    <location>
        <begin position="384"/>
        <end position="404"/>
    </location>
</feature>
<feature type="compositionally biased region" description="Polar residues" evidence="1">
    <location>
        <begin position="232"/>
        <end position="241"/>
    </location>
</feature>
<feature type="compositionally biased region" description="Polar residues" evidence="1">
    <location>
        <begin position="508"/>
        <end position="536"/>
    </location>
</feature>
<proteinExistence type="predicted"/>
<reference evidence="2" key="1">
    <citation type="submission" date="2023-07" db="EMBL/GenBank/DDBJ databases">
        <title>Black Yeasts Isolated from many extreme environments.</title>
        <authorList>
            <person name="Coleine C."/>
            <person name="Stajich J.E."/>
            <person name="Selbmann L."/>
        </authorList>
    </citation>
    <scope>NUCLEOTIDE SEQUENCE</scope>
    <source>
        <strain evidence="2">CCFEE 5485</strain>
    </source>
</reference>
<feature type="compositionally biased region" description="Low complexity" evidence="1">
    <location>
        <begin position="731"/>
        <end position="740"/>
    </location>
</feature>